<dbReference type="EMBL" id="JANPWB010000001">
    <property type="protein sequence ID" value="KAJ1216742.1"/>
    <property type="molecule type" value="Genomic_DNA"/>
</dbReference>
<evidence type="ECO:0000313" key="3">
    <source>
        <dbReference type="Proteomes" id="UP001066276"/>
    </source>
</evidence>
<feature type="compositionally biased region" description="Polar residues" evidence="1">
    <location>
        <begin position="170"/>
        <end position="180"/>
    </location>
</feature>
<dbReference type="Proteomes" id="UP001066276">
    <property type="component" value="Chromosome 1_1"/>
</dbReference>
<dbReference type="PANTHER" id="PTHR15670:SF5">
    <property type="entry name" value="RHO GTPASE-ACTIVATING PROTEIN 11A ISOFORM X1"/>
    <property type="match status" value="1"/>
</dbReference>
<evidence type="ECO:0000313" key="2">
    <source>
        <dbReference type="EMBL" id="KAJ1216742.1"/>
    </source>
</evidence>
<evidence type="ECO:0000256" key="1">
    <source>
        <dbReference type="SAM" id="MobiDB-lite"/>
    </source>
</evidence>
<feature type="compositionally biased region" description="Basic and acidic residues" evidence="1">
    <location>
        <begin position="181"/>
        <end position="193"/>
    </location>
</feature>
<dbReference type="Gene3D" id="1.10.555.10">
    <property type="entry name" value="Rho GTPase activation protein"/>
    <property type="match status" value="1"/>
</dbReference>
<feature type="compositionally biased region" description="Basic and acidic residues" evidence="1">
    <location>
        <begin position="283"/>
        <end position="296"/>
    </location>
</feature>
<proteinExistence type="predicted"/>
<accession>A0AAV7WRK8</accession>
<comment type="caution">
    <text evidence="2">The sequence shown here is derived from an EMBL/GenBank/DDBJ whole genome shotgun (WGS) entry which is preliminary data.</text>
</comment>
<dbReference type="PANTHER" id="PTHR15670">
    <property type="entry name" value="RHO GTPASE ACTIVATING PROTEIN 11A"/>
    <property type="match status" value="1"/>
</dbReference>
<keyword evidence="3" id="KW-1185">Reference proteome</keyword>
<feature type="compositionally biased region" description="Basic and acidic residues" evidence="1">
    <location>
        <begin position="33"/>
        <end position="47"/>
    </location>
</feature>
<organism evidence="2 3">
    <name type="scientific">Pleurodeles waltl</name>
    <name type="common">Iberian ribbed newt</name>
    <dbReference type="NCBI Taxonomy" id="8319"/>
    <lineage>
        <taxon>Eukaryota</taxon>
        <taxon>Metazoa</taxon>
        <taxon>Chordata</taxon>
        <taxon>Craniata</taxon>
        <taxon>Vertebrata</taxon>
        <taxon>Euteleostomi</taxon>
        <taxon>Amphibia</taxon>
        <taxon>Batrachia</taxon>
        <taxon>Caudata</taxon>
        <taxon>Salamandroidea</taxon>
        <taxon>Salamandridae</taxon>
        <taxon>Pleurodelinae</taxon>
        <taxon>Pleurodeles</taxon>
    </lineage>
</organism>
<dbReference type="GO" id="GO:0005096">
    <property type="term" value="F:GTPase activator activity"/>
    <property type="evidence" value="ECO:0007669"/>
    <property type="project" value="TreeGrafter"/>
</dbReference>
<feature type="compositionally biased region" description="Basic and acidic residues" evidence="1">
    <location>
        <begin position="69"/>
        <end position="101"/>
    </location>
</feature>
<dbReference type="AlphaFoldDB" id="A0AAV7WRK8"/>
<reference evidence="2" key="1">
    <citation type="journal article" date="2022" name="bioRxiv">
        <title>Sequencing and chromosome-scale assembly of the giantPleurodeles waltlgenome.</title>
        <authorList>
            <person name="Brown T."/>
            <person name="Elewa A."/>
            <person name="Iarovenko S."/>
            <person name="Subramanian E."/>
            <person name="Araus A.J."/>
            <person name="Petzold A."/>
            <person name="Susuki M."/>
            <person name="Suzuki K.-i.T."/>
            <person name="Hayashi T."/>
            <person name="Toyoda A."/>
            <person name="Oliveira C."/>
            <person name="Osipova E."/>
            <person name="Leigh N.D."/>
            <person name="Simon A."/>
            <person name="Yun M.H."/>
        </authorList>
    </citation>
    <scope>NUCLEOTIDE SEQUENCE</scope>
    <source>
        <strain evidence="2">20211129_DDA</strain>
        <tissue evidence="2">Liver</tissue>
    </source>
</reference>
<feature type="region of interest" description="Disordered" evidence="1">
    <location>
        <begin position="33"/>
        <end position="117"/>
    </location>
</feature>
<sequence>MSLCDFKNDLGSNRELQTPTSRLCLTRFEPSVDETHVEEIEEAERKRNTNVTSGRLGEAGVRPLSVGARESETRTRGSWRGETDKEKPPVSVRSRREEGEAAPRTGQESAQVSPPRIGLSGIPLQALPLSESDEAVPQPLVEICQFLSQHPHTEGLFRKSGSATRIRALKQQQEETFSSGRTERDGASDRDGADALTRAPRTRGIRCHCGHCCCREGYCEKQGERSCVSHSSEESAPVPHGSGPARTGRAIGSRKRNLVSATTATINTDETGYKGQAIGRGLRTSEYEGAKRQGER</sequence>
<dbReference type="SUPFAM" id="SSF48350">
    <property type="entry name" value="GTPase activation domain, GAP"/>
    <property type="match status" value="1"/>
</dbReference>
<feature type="region of interest" description="Disordered" evidence="1">
    <location>
        <begin position="231"/>
        <end position="296"/>
    </location>
</feature>
<gene>
    <name evidence="2" type="ORF">NDU88_004341</name>
</gene>
<dbReference type="InterPro" id="IPR008936">
    <property type="entry name" value="Rho_GTPase_activation_prot"/>
</dbReference>
<feature type="region of interest" description="Disordered" evidence="1">
    <location>
        <begin position="170"/>
        <end position="197"/>
    </location>
</feature>
<dbReference type="InterPro" id="IPR042869">
    <property type="entry name" value="ARHGAP11A/B"/>
</dbReference>
<protein>
    <submittedName>
        <fullName evidence="2">Uncharacterized protein</fullName>
    </submittedName>
</protein>
<name>A0AAV7WRK8_PLEWA</name>
<feature type="compositionally biased region" description="Polar residues" evidence="1">
    <location>
        <begin position="259"/>
        <end position="270"/>
    </location>
</feature>